<name>A0A972H1U2_9BACL</name>
<keyword evidence="1" id="KW-0805">Transcription regulation</keyword>
<keyword evidence="2" id="KW-0238">DNA-binding</keyword>
<accession>A0A972H1U2</accession>
<dbReference type="GO" id="GO:0043565">
    <property type="term" value="F:sequence-specific DNA binding"/>
    <property type="evidence" value="ECO:0007669"/>
    <property type="project" value="InterPro"/>
</dbReference>
<evidence type="ECO:0000256" key="4">
    <source>
        <dbReference type="PROSITE-ProRule" id="PRU00169"/>
    </source>
</evidence>
<dbReference type="Gene3D" id="1.10.10.60">
    <property type="entry name" value="Homeodomain-like"/>
    <property type="match status" value="2"/>
</dbReference>
<dbReference type="InterPro" id="IPR001789">
    <property type="entry name" value="Sig_transdc_resp-reg_receiver"/>
</dbReference>
<dbReference type="Pfam" id="PF00072">
    <property type="entry name" value="Response_reg"/>
    <property type="match status" value="1"/>
</dbReference>
<dbReference type="CDD" id="cd17536">
    <property type="entry name" value="REC_YesN-like"/>
    <property type="match status" value="1"/>
</dbReference>
<keyword evidence="3" id="KW-0804">Transcription</keyword>
<dbReference type="PROSITE" id="PS01124">
    <property type="entry name" value="HTH_ARAC_FAMILY_2"/>
    <property type="match status" value="1"/>
</dbReference>
<feature type="domain" description="HTH araC/xylS-type" evidence="5">
    <location>
        <begin position="157"/>
        <end position="255"/>
    </location>
</feature>
<evidence type="ECO:0000259" key="5">
    <source>
        <dbReference type="PROSITE" id="PS01124"/>
    </source>
</evidence>
<dbReference type="PROSITE" id="PS50110">
    <property type="entry name" value="RESPONSE_REGULATORY"/>
    <property type="match status" value="1"/>
</dbReference>
<dbReference type="PANTHER" id="PTHR43280:SF28">
    <property type="entry name" value="HTH-TYPE TRANSCRIPTIONAL ACTIVATOR RHAS"/>
    <property type="match status" value="1"/>
</dbReference>
<dbReference type="SUPFAM" id="SSF52172">
    <property type="entry name" value="CheY-like"/>
    <property type="match status" value="1"/>
</dbReference>
<dbReference type="GO" id="GO:0003700">
    <property type="term" value="F:DNA-binding transcription factor activity"/>
    <property type="evidence" value="ECO:0007669"/>
    <property type="project" value="InterPro"/>
</dbReference>
<dbReference type="InterPro" id="IPR009057">
    <property type="entry name" value="Homeodomain-like_sf"/>
</dbReference>
<dbReference type="Proteomes" id="UP000641588">
    <property type="component" value="Unassembled WGS sequence"/>
</dbReference>
<dbReference type="Gene3D" id="3.40.50.2300">
    <property type="match status" value="1"/>
</dbReference>
<feature type="domain" description="Response regulatory" evidence="6">
    <location>
        <begin position="4"/>
        <end position="127"/>
    </location>
</feature>
<protein>
    <submittedName>
        <fullName evidence="7">Response regulator</fullName>
    </submittedName>
</protein>
<dbReference type="RefSeq" id="WP_171655268.1">
    <property type="nucleotide sequence ID" value="NZ_WHOD01000105.1"/>
</dbReference>
<dbReference type="SMART" id="SM00342">
    <property type="entry name" value="HTH_ARAC"/>
    <property type="match status" value="1"/>
</dbReference>
<dbReference type="SMART" id="SM00448">
    <property type="entry name" value="REC"/>
    <property type="match status" value="1"/>
</dbReference>
<evidence type="ECO:0000259" key="6">
    <source>
        <dbReference type="PROSITE" id="PS50110"/>
    </source>
</evidence>
<dbReference type="Pfam" id="PF12833">
    <property type="entry name" value="HTH_18"/>
    <property type="match status" value="1"/>
</dbReference>
<evidence type="ECO:0000256" key="1">
    <source>
        <dbReference type="ARBA" id="ARBA00023015"/>
    </source>
</evidence>
<proteinExistence type="predicted"/>
<organism evidence="7 8">
    <name type="scientific">Paenibacillus foliorum</name>
    <dbReference type="NCBI Taxonomy" id="2654974"/>
    <lineage>
        <taxon>Bacteria</taxon>
        <taxon>Bacillati</taxon>
        <taxon>Bacillota</taxon>
        <taxon>Bacilli</taxon>
        <taxon>Bacillales</taxon>
        <taxon>Paenibacillaceae</taxon>
        <taxon>Paenibacillus</taxon>
    </lineage>
</organism>
<evidence type="ECO:0000256" key="3">
    <source>
        <dbReference type="ARBA" id="ARBA00023163"/>
    </source>
</evidence>
<dbReference type="GO" id="GO:0000160">
    <property type="term" value="P:phosphorelay signal transduction system"/>
    <property type="evidence" value="ECO:0007669"/>
    <property type="project" value="InterPro"/>
</dbReference>
<evidence type="ECO:0000313" key="8">
    <source>
        <dbReference type="Proteomes" id="UP000641588"/>
    </source>
</evidence>
<dbReference type="EMBL" id="WHOD01000105">
    <property type="protein sequence ID" value="NOU97035.1"/>
    <property type="molecule type" value="Genomic_DNA"/>
</dbReference>
<keyword evidence="8" id="KW-1185">Reference proteome</keyword>
<dbReference type="PANTHER" id="PTHR43280">
    <property type="entry name" value="ARAC-FAMILY TRANSCRIPTIONAL REGULATOR"/>
    <property type="match status" value="1"/>
</dbReference>
<dbReference type="AlphaFoldDB" id="A0A972H1U2"/>
<keyword evidence="4" id="KW-0597">Phosphoprotein</keyword>
<feature type="modified residue" description="4-aspartylphosphate" evidence="4">
    <location>
        <position position="56"/>
    </location>
</feature>
<evidence type="ECO:0000313" key="7">
    <source>
        <dbReference type="EMBL" id="NOU97035.1"/>
    </source>
</evidence>
<dbReference type="SUPFAM" id="SSF46689">
    <property type="entry name" value="Homeodomain-like"/>
    <property type="match status" value="2"/>
</dbReference>
<sequence>MICRAIVIDDEAWIREGLAEHLDWQQLGIELCGAFGDGSQALAYVLQTEVHLILSDIRMPNMTGLELIATLREHAAQKPELNRIKVVFLSGYGEFSYAQEALRYGAVDYLLKPAETEEIERALFRAKALWLKDSAKPKPARKHDGETEVEPVSYIIKKALNIINRRYMEELQLAQVAEEVFVTPNYLSRLFKQKTGQSFSEYISNLRLEKSKELLITTSMKVYQIGETVCYPNPRYFNEWFQKSTGYTPSEYRNHYTE</sequence>
<dbReference type="InterPro" id="IPR011006">
    <property type="entry name" value="CheY-like_superfamily"/>
</dbReference>
<gene>
    <name evidence="7" type="ORF">GC093_27985</name>
</gene>
<reference evidence="7" key="1">
    <citation type="submission" date="2019-10" db="EMBL/GenBank/DDBJ databases">
        <title>Description of Paenibacillus glebae sp. nov.</title>
        <authorList>
            <person name="Carlier A."/>
            <person name="Qi S."/>
        </authorList>
    </citation>
    <scope>NUCLEOTIDE SEQUENCE</scope>
    <source>
        <strain evidence="7">LMG 31456</strain>
    </source>
</reference>
<evidence type="ECO:0000256" key="2">
    <source>
        <dbReference type="ARBA" id="ARBA00023125"/>
    </source>
</evidence>
<dbReference type="InterPro" id="IPR018060">
    <property type="entry name" value="HTH_AraC"/>
</dbReference>
<comment type="caution">
    <text evidence="7">The sequence shown here is derived from an EMBL/GenBank/DDBJ whole genome shotgun (WGS) entry which is preliminary data.</text>
</comment>